<gene>
    <name evidence="1" type="ORF">G3I50_20945</name>
</gene>
<dbReference type="GO" id="GO:0008237">
    <property type="term" value="F:metallopeptidase activity"/>
    <property type="evidence" value="ECO:0007669"/>
    <property type="project" value="InterPro"/>
</dbReference>
<organism evidence="1 2">
    <name type="scientific">Streptomyces parvus</name>
    <dbReference type="NCBI Taxonomy" id="66428"/>
    <lineage>
        <taxon>Bacteria</taxon>
        <taxon>Bacillati</taxon>
        <taxon>Actinomycetota</taxon>
        <taxon>Actinomycetes</taxon>
        <taxon>Kitasatosporales</taxon>
        <taxon>Streptomycetaceae</taxon>
        <taxon>Streptomyces</taxon>
    </lineage>
</organism>
<sequence>MYAGKKNDLREADVRYNTSDYDFTDYPTSSCYRKHDVRGIGTHEAGHVFGLDDLYGNDDNLTMYGTPPFCTTKARTLGLGDVRGLRSIY</sequence>
<evidence type="ECO:0000313" key="2">
    <source>
        <dbReference type="Proteomes" id="UP000469670"/>
    </source>
</evidence>
<reference evidence="1 2" key="1">
    <citation type="submission" date="2020-01" db="EMBL/GenBank/DDBJ databases">
        <title>Insect and environment-associated Actinomycetes.</title>
        <authorList>
            <person name="Currrie C."/>
            <person name="Chevrette M."/>
            <person name="Carlson C."/>
            <person name="Stubbendieck R."/>
            <person name="Wendt-Pienkowski E."/>
        </authorList>
    </citation>
    <scope>NUCLEOTIDE SEQUENCE [LARGE SCALE GENOMIC DNA]</scope>
    <source>
        <strain evidence="1 2">SID7590</strain>
    </source>
</reference>
<dbReference type="InterPro" id="IPR024079">
    <property type="entry name" value="MetalloPept_cat_dom_sf"/>
</dbReference>
<evidence type="ECO:0000313" key="1">
    <source>
        <dbReference type="EMBL" id="NEC20687.1"/>
    </source>
</evidence>
<comment type="caution">
    <text evidence="1">The sequence shown here is derived from an EMBL/GenBank/DDBJ whole genome shotgun (WGS) entry which is preliminary data.</text>
</comment>
<proteinExistence type="predicted"/>
<dbReference type="EMBL" id="JAAGMP010000931">
    <property type="protein sequence ID" value="NEC20687.1"/>
    <property type="molecule type" value="Genomic_DNA"/>
</dbReference>
<dbReference type="SUPFAM" id="SSF55486">
    <property type="entry name" value="Metalloproteases ('zincins'), catalytic domain"/>
    <property type="match status" value="1"/>
</dbReference>
<name>A0A7K3RZN7_9ACTN</name>
<evidence type="ECO:0008006" key="3">
    <source>
        <dbReference type="Google" id="ProtNLM"/>
    </source>
</evidence>
<accession>A0A7K3RZN7</accession>
<dbReference type="AlphaFoldDB" id="A0A7K3RZN7"/>
<protein>
    <recommendedName>
        <fullName evidence="3">Matrixin family metalloprotease</fullName>
    </recommendedName>
</protein>
<dbReference type="Gene3D" id="3.40.390.10">
    <property type="entry name" value="Collagenase (Catalytic Domain)"/>
    <property type="match status" value="1"/>
</dbReference>
<dbReference type="Proteomes" id="UP000469670">
    <property type="component" value="Unassembled WGS sequence"/>
</dbReference>